<sequence length="305" mass="33607">MSSTPYKMIALDVDGTLISSGYTVSSRTRQALRKAIEMGLIVTLATGRFWGSAVRIAKSIPVNAPVVSNDGALIKDVHSGKELFYRPLSLEVAKHVLKGAGRYPSFEVQIFLKERKIFSGTAYWKMQLRRYFRSAKRFSFLGFYNYMKDFVLLPVENAGSLEGALKLLKEAPTKIVISGNPEEIREFSKELTKDLEDGIYITSAIKDSIDILEGSVSKAKGLEVLSGILGIKREEIIAVGDNFNDLEMLRFAGLGVAMGNAPETVKQKADFVTAKNDEDGVAFLVESVLFPDRRTKIYTGATPTG</sequence>
<protein>
    <recommendedName>
        <fullName evidence="3">Cof subfamily of IIB subfamily of haloacid dehalogenase superfamily/HAD-superfamily hydrolase, subfamily IIB</fullName>
    </recommendedName>
</protein>
<dbReference type="GO" id="GO:0000287">
    <property type="term" value="F:magnesium ion binding"/>
    <property type="evidence" value="ECO:0007669"/>
    <property type="project" value="TreeGrafter"/>
</dbReference>
<dbReference type="InterPro" id="IPR000150">
    <property type="entry name" value="Cof"/>
</dbReference>
<dbReference type="GO" id="GO:0005829">
    <property type="term" value="C:cytosol"/>
    <property type="evidence" value="ECO:0007669"/>
    <property type="project" value="TreeGrafter"/>
</dbReference>
<dbReference type="EMBL" id="FRCR01000005">
    <property type="protein sequence ID" value="SHM42367.1"/>
    <property type="molecule type" value="Genomic_DNA"/>
</dbReference>
<name>A0A1M7IPS2_9FIRM</name>
<reference evidence="2" key="1">
    <citation type="submission" date="2016-11" db="EMBL/GenBank/DDBJ databases">
        <authorList>
            <person name="Varghese N."/>
            <person name="Submissions S."/>
        </authorList>
    </citation>
    <scope>NUCLEOTIDE SEQUENCE [LARGE SCALE GENOMIC DNA]</scope>
    <source>
        <strain evidence="2">DSM 18802</strain>
    </source>
</reference>
<dbReference type="Gene3D" id="3.40.50.1000">
    <property type="entry name" value="HAD superfamily/HAD-like"/>
    <property type="match status" value="1"/>
</dbReference>
<proteinExistence type="predicted"/>
<dbReference type="GO" id="GO:0016791">
    <property type="term" value="F:phosphatase activity"/>
    <property type="evidence" value="ECO:0007669"/>
    <property type="project" value="UniProtKB-ARBA"/>
</dbReference>
<organism evidence="1 2">
    <name type="scientific">Caldanaerovirga acetigignens</name>
    <dbReference type="NCBI Taxonomy" id="447595"/>
    <lineage>
        <taxon>Bacteria</taxon>
        <taxon>Bacillati</taxon>
        <taxon>Bacillota</taxon>
        <taxon>Clostridia</taxon>
        <taxon>Thermosediminibacterales</taxon>
        <taxon>Thermosediminibacteraceae</taxon>
        <taxon>Caldanaerovirga</taxon>
    </lineage>
</organism>
<dbReference type="OrthoDB" id="9781413at2"/>
<evidence type="ECO:0000313" key="2">
    <source>
        <dbReference type="Proteomes" id="UP000184375"/>
    </source>
</evidence>
<keyword evidence="2" id="KW-1185">Reference proteome</keyword>
<gene>
    <name evidence="1" type="ORF">SAMN05660826_00978</name>
</gene>
<dbReference type="PROSITE" id="PS01229">
    <property type="entry name" value="COF_2"/>
    <property type="match status" value="1"/>
</dbReference>
<dbReference type="Proteomes" id="UP000184375">
    <property type="component" value="Unassembled WGS sequence"/>
</dbReference>
<dbReference type="CDD" id="cd07516">
    <property type="entry name" value="HAD_Pase"/>
    <property type="match status" value="1"/>
</dbReference>
<dbReference type="NCBIfam" id="TIGR01484">
    <property type="entry name" value="HAD-SF-IIB"/>
    <property type="match status" value="1"/>
</dbReference>
<dbReference type="PANTHER" id="PTHR10000:SF8">
    <property type="entry name" value="HAD SUPERFAMILY HYDROLASE-LIKE, TYPE 3"/>
    <property type="match status" value="1"/>
</dbReference>
<dbReference type="AlphaFoldDB" id="A0A1M7IPS2"/>
<accession>A0A1M7IPS2</accession>
<evidence type="ECO:0000313" key="1">
    <source>
        <dbReference type="EMBL" id="SHM42367.1"/>
    </source>
</evidence>
<dbReference type="InterPro" id="IPR036412">
    <property type="entry name" value="HAD-like_sf"/>
</dbReference>
<dbReference type="PANTHER" id="PTHR10000">
    <property type="entry name" value="PHOSPHOSERINE PHOSPHATASE"/>
    <property type="match status" value="1"/>
</dbReference>
<dbReference type="SFLD" id="SFLDS00003">
    <property type="entry name" value="Haloacid_Dehalogenase"/>
    <property type="match status" value="1"/>
</dbReference>
<dbReference type="InterPro" id="IPR006379">
    <property type="entry name" value="HAD-SF_hydro_IIB"/>
</dbReference>
<dbReference type="InterPro" id="IPR023214">
    <property type="entry name" value="HAD_sf"/>
</dbReference>
<dbReference type="Pfam" id="PF08282">
    <property type="entry name" value="Hydrolase_3"/>
    <property type="match status" value="1"/>
</dbReference>
<evidence type="ECO:0008006" key="3">
    <source>
        <dbReference type="Google" id="ProtNLM"/>
    </source>
</evidence>
<dbReference type="STRING" id="447595.SAMN05660826_00978"/>
<dbReference type="NCBIfam" id="TIGR00099">
    <property type="entry name" value="Cof-subfamily"/>
    <property type="match status" value="1"/>
</dbReference>
<dbReference type="SFLD" id="SFLDG01140">
    <property type="entry name" value="C2.B:_Phosphomannomutase_and_P"/>
    <property type="match status" value="1"/>
</dbReference>
<dbReference type="Gene3D" id="3.30.1240.10">
    <property type="match status" value="1"/>
</dbReference>
<dbReference type="RefSeq" id="WP_073255543.1">
    <property type="nucleotide sequence ID" value="NZ_FRCR01000005.1"/>
</dbReference>
<dbReference type="SUPFAM" id="SSF56784">
    <property type="entry name" value="HAD-like"/>
    <property type="match status" value="1"/>
</dbReference>